<dbReference type="GO" id="GO:0003677">
    <property type="term" value="F:DNA binding"/>
    <property type="evidence" value="ECO:0007669"/>
    <property type="project" value="InterPro"/>
</dbReference>
<dbReference type="GO" id="GO:0005829">
    <property type="term" value="C:cytosol"/>
    <property type="evidence" value="ECO:0007669"/>
    <property type="project" value="TreeGrafter"/>
</dbReference>
<evidence type="ECO:0000256" key="8">
    <source>
        <dbReference type="ARBA" id="ARBA00048988"/>
    </source>
</evidence>
<evidence type="ECO:0000313" key="14">
    <source>
        <dbReference type="Proteomes" id="UP000664144"/>
    </source>
</evidence>
<feature type="domain" description="UvrD-like helicase C-terminal" evidence="12">
    <location>
        <begin position="618"/>
        <end position="870"/>
    </location>
</feature>
<organism evidence="13 14">
    <name type="scientific">Hymenobacter telluris</name>
    <dbReference type="NCBI Taxonomy" id="2816474"/>
    <lineage>
        <taxon>Bacteria</taxon>
        <taxon>Pseudomonadati</taxon>
        <taxon>Bacteroidota</taxon>
        <taxon>Cytophagia</taxon>
        <taxon>Cytophagales</taxon>
        <taxon>Hymenobacteraceae</taxon>
        <taxon>Hymenobacter</taxon>
    </lineage>
</organism>
<dbReference type="EC" id="5.6.2.4" evidence="7"/>
<dbReference type="PROSITE" id="PS51198">
    <property type="entry name" value="UVRD_HELICASE_ATP_BIND"/>
    <property type="match status" value="1"/>
</dbReference>
<dbReference type="Gene3D" id="1.10.3170.10">
    <property type="entry name" value="Recbcd, chain B, domain 2"/>
    <property type="match status" value="1"/>
</dbReference>
<gene>
    <name evidence="13" type="ORF">J0X19_08260</name>
</gene>
<dbReference type="InterPro" id="IPR014016">
    <property type="entry name" value="UvrD-like_ATP-bd"/>
</dbReference>
<dbReference type="Gene3D" id="3.40.50.300">
    <property type="entry name" value="P-loop containing nucleotide triphosphate hydrolases"/>
    <property type="match status" value="2"/>
</dbReference>
<keyword evidence="14" id="KW-1185">Reference proteome</keyword>
<evidence type="ECO:0000256" key="4">
    <source>
        <dbReference type="ARBA" id="ARBA00022840"/>
    </source>
</evidence>
<dbReference type="InterPro" id="IPR027417">
    <property type="entry name" value="P-loop_NTPase"/>
</dbReference>
<evidence type="ECO:0000313" key="13">
    <source>
        <dbReference type="EMBL" id="MBO0357934.1"/>
    </source>
</evidence>
<dbReference type="GO" id="GO:0005524">
    <property type="term" value="F:ATP binding"/>
    <property type="evidence" value="ECO:0007669"/>
    <property type="project" value="UniProtKB-UniRule"/>
</dbReference>
<evidence type="ECO:0000259" key="12">
    <source>
        <dbReference type="PROSITE" id="PS51217"/>
    </source>
</evidence>
<dbReference type="SUPFAM" id="SSF52540">
    <property type="entry name" value="P-loop containing nucleoside triphosphate hydrolases"/>
    <property type="match status" value="1"/>
</dbReference>
<feature type="domain" description="UvrD-like helicase ATP-binding" evidence="11">
    <location>
        <begin position="1"/>
        <end position="507"/>
    </location>
</feature>
<dbReference type="GO" id="GO:0000725">
    <property type="term" value="P:recombinational repair"/>
    <property type="evidence" value="ECO:0007669"/>
    <property type="project" value="TreeGrafter"/>
</dbReference>
<dbReference type="PANTHER" id="PTHR11070">
    <property type="entry name" value="UVRD / RECB / PCRA DNA HELICASE FAMILY MEMBER"/>
    <property type="match status" value="1"/>
</dbReference>
<evidence type="ECO:0000256" key="2">
    <source>
        <dbReference type="ARBA" id="ARBA00022801"/>
    </source>
</evidence>
<evidence type="ECO:0000256" key="3">
    <source>
        <dbReference type="ARBA" id="ARBA00022806"/>
    </source>
</evidence>
<dbReference type="AlphaFoldDB" id="A0A939EVI5"/>
<evidence type="ECO:0000256" key="9">
    <source>
        <dbReference type="PROSITE-ProRule" id="PRU00560"/>
    </source>
</evidence>
<feature type="region of interest" description="Disordered" evidence="10">
    <location>
        <begin position="542"/>
        <end position="563"/>
    </location>
</feature>
<keyword evidence="3 9" id="KW-0347">Helicase</keyword>
<evidence type="ECO:0000256" key="6">
    <source>
        <dbReference type="ARBA" id="ARBA00034617"/>
    </source>
</evidence>
<dbReference type="Pfam" id="PF00580">
    <property type="entry name" value="UvrD-helicase"/>
    <property type="match status" value="1"/>
</dbReference>
<keyword evidence="4 9" id="KW-0067">ATP-binding</keyword>
<evidence type="ECO:0000256" key="7">
    <source>
        <dbReference type="ARBA" id="ARBA00034808"/>
    </source>
</evidence>
<name>A0A939EVI5_9BACT</name>
<protein>
    <recommendedName>
        <fullName evidence="7">DNA 3'-5' helicase</fullName>
        <ecNumber evidence="7">5.6.2.4</ecNumber>
    </recommendedName>
</protein>
<proteinExistence type="predicted"/>
<evidence type="ECO:0000256" key="10">
    <source>
        <dbReference type="SAM" id="MobiDB-lite"/>
    </source>
</evidence>
<evidence type="ECO:0000256" key="1">
    <source>
        <dbReference type="ARBA" id="ARBA00022741"/>
    </source>
</evidence>
<accession>A0A939EVI5</accession>
<feature type="binding site" evidence="9">
    <location>
        <begin position="10"/>
        <end position="17"/>
    </location>
    <ligand>
        <name>ATP</name>
        <dbReference type="ChEBI" id="CHEBI:30616"/>
    </ligand>
</feature>
<dbReference type="InterPro" id="IPR014017">
    <property type="entry name" value="DNA_helicase_UvrD-like_C"/>
</dbReference>
<sequence length="1209" mass="136481">MPATFRIYSSSAGSGKTYQLTKEYLKLALGDEDPGYFKRVLAITFTNDAAGEMKQRIIGALRKFAYPTEGEPDMLLAEVAAELAEEGKMPRFASTAADQQQEVRRRAQATFRLVLYHYADFAVSTIDSFVQRIVTAFTRELGLPATFEVELDTEAVLQTAVAALLEKVNRDPNSKLLARTLSEYALSRAEEGKSWNNLAGELVEFGGFLFNETVHEAVAQLQTLTLQDFRRLHETLRKRREQIEGEFRAVGEQATAALAAAGVTETDLYQGRSGIFGYATKWDERLLPEKEANSYVRATVEQDKWYSGKVKTAADRQRVDEAKAALLTAYEQFEQLRATVLPDYLLLAAMQPYLFHASLLSEMNKIVEQVSRERNIVLISEFNRRIASIVLTEPVPFLYERLGERYNHLLIDEFQDTSVLQWNNLLPLVENAVATDNLSLAVGDAKQAIYRWRGGEMEQILRLHQGQTDALINRAATPEMQELLRERYLTLDQTLEPVSLNVNYRSAAEIVGFNNSFFHHIREQHATFPLVQDLFGADFQQTVPGGTSRPTITSPPSPLSKREGELALDTSASYTAEDFDFTRATDFDLELEKDTKTSSPSLSERGLGGEVPAGQGHVEILFTQDAAPAQLYDADHGTYDDALLPGYPAGASLDYDESTLYLTLALVEQALRDGFQLRDIAVLSRRRRGSRLVAKFLKERGYDIISADSLSLEFAEVVNLLVAIFRVFNQPADTLARAEALLLLDKVVRKLAPTPNRARHIATLANADHAGDFYDEFRALGYDLREQETGNLGLYELTERLIGLFGLLGRNGESEYLFRFLDLTLEYSLRFGNNLNNFLTYWDQRKSALSINAPAGRDAITITTVHKAKGLAYGVVIVPFADWSLEPFRATLLWGRLTEADKPVAEMPAVAVVPLSKALTRTVLSDQYTEEREKTFLEGLNMLYVAFTRPRHRLYIITKRPETNRKASSADTEAAETPGNAARNVAELLHGYLRHQNRWQDEQVSFVLSEGGVAPLSSTNQQPTTNNFYLSNLETAPWEERLRLRRHANTVFDFDEQERLGEWNRKLHYGLRRLVLATDVERVARQLVAEGLISNKERPALQDRLHKVVQHPQLAHYFSTQVSVETEREILVGGVKRRDYKPDRVVFGTTALTSGRSGTRVTLVDFKVPPPQPQHRRPLQQYAQLFRQLGYEQVECVLYYFGSEEVQVF</sequence>
<comment type="catalytic activity">
    <reaction evidence="6">
        <text>Couples ATP hydrolysis with the unwinding of duplex DNA by translocating in the 3'-5' direction.</text>
        <dbReference type="EC" id="5.6.2.4"/>
    </reaction>
</comment>
<comment type="caution">
    <text evidence="13">The sequence shown here is derived from an EMBL/GenBank/DDBJ whole genome shotgun (WGS) entry which is preliminary data.</text>
</comment>
<dbReference type="RefSeq" id="WP_206983762.1">
    <property type="nucleotide sequence ID" value="NZ_JAFLQZ010000004.1"/>
</dbReference>
<dbReference type="PANTHER" id="PTHR11070:SF67">
    <property type="entry name" value="DNA 3'-5' HELICASE"/>
    <property type="match status" value="1"/>
</dbReference>
<evidence type="ECO:0000256" key="5">
    <source>
        <dbReference type="ARBA" id="ARBA00023235"/>
    </source>
</evidence>
<comment type="catalytic activity">
    <reaction evidence="8">
        <text>ATP + H2O = ADP + phosphate + H(+)</text>
        <dbReference type="Rhea" id="RHEA:13065"/>
        <dbReference type="ChEBI" id="CHEBI:15377"/>
        <dbReference type="ChEBI" id="CHEBI:15378"/>
        <dbReference type="ChEBI" id="CHEBI:30616"/>
        <dbReference type="ChEBI" id="CHEBI:43474"/>
        <dbReference type="ChEBI" id="CHEBI:456216"/>
        <dbReference type="EC" id="5.6.2.4"/>
    </reaction>
</comment>
<keyword evidence="5" id="KW-0413">Isomerase</keyword>
<keyword evidence="1 9" id="KW-0547">Nucleotide-binding</keyword>
<dbReference type="EMBL" id="JAFLQZ010000004">
    <property type="protein sequence ID" value="MBO0357934.1"/>
    <property type="molecule type" value="Genomic_DNA"/>
</dbReference>
<dbReference type="PROSITE" id="PS51217">
    <property type="entry name" value="UVRD_HELICASE_CTER"/>
    <property type="match status" value="1"/>
</dbReference>
<dbReference type="GO" id="GO:0016787">
    <property type="term" value="F:hydrolase activity"/>
    <property type="evidence" value="ECO:0007669"/>
    <property type="project" value="UniProtKB-UniRule"/>
</dbReference>
<reference evidence="13" key="1">
    <citation type="submission" date="2021-03" db="EMBL/GenBank/DDBJ databases">
        <authorList>
            <person name="Kim M.K."/>
        </authorList>
    </citation>
    <scope>NUCLEOTIDE SEQUENCE</scope>
    <source>
        <strain evidence="13">BT186</strain>
    </source>
</reference>
<dbReference type="InterPro" id="IPR000212">
    <property type="entry name" value="DNA_helicase_UvrD/REP"/>
</dbReference>
<keyword evidence="2 9" id="KW-0378">Hydrolase</keyword>
<dbReference type="Pfam" id="PF13361">
    <property type="entry name" value="UvrD_C"/>
    <property type="match status" value="1"/>
</dbReference>
<evidence type="ECO:0000259" key="11">
    <source>
        <dbReference type="PROSITE" id="PS51198"/>
    </source>
</evidence>
<dbReference type="Proteomes" id="UP000664144">
    <property type="component" value="Unassembled WGS sequence"/>
</dbReference>
<dbReference type="GO" id="GO:0043138">
    <property type="term" value="F:3'-5' DNA helicase activity"/>
    <property type="evidence" value="ECO:0007669"/>
    <property type="project" value="UniProtKB-EC"/>
</dbReference>